<dbReference type="GO" id="GO:0006351">
    <property type="term" value="P:DNA-templated transcription"/>
    <property type="evidence" value="ECO:0007669"/>
    <property type="project" value="InterPro"/>
</dbReference>
<dbReference type="Gene3D" id="4.10.240.10">
    <property type="entry name" value="Zn(2)-C6 fungal-type DNA-binding domain"/>
    <property type="match status" value="1"/>
</dbReference>
<evidence type="ECO:0000313" key="10">
    <source>
        <dbReference type="Proteomes" id="UP000054383"/>
    </source>
</evidence>
<evidence type="ECO:0000256" key="1">
    <source>
        <dbReference type="ARBA" id="ARBA00022723"/>
    </source>
</evidence>
<sequence>MSPANTENSVQSPRKRRRPARSCQECRRRKIKCDLKQPCSHCIASRCSCLYNVSKAPVLVTAANAVQLQPLERSPGPPDPARSEPSQTSVAAMPSLLNNQSAPISSRCLPTPSGDQEQELEVLKRRISALEEYIAASTAAASIDPTKKTSQATCSRQIDQQCEPNTANSGLQDRHGSQHYGRLSDVAQGLPASRRLMLNKSRLYGPSHWTHGGNEFKRVAVLNGSTDRPAEVETIRNLRSELQLLIHKCKILARSIKASSPSRSISWTESTLCTVDRGFADQMARLYITHFESAFRILHVPSFWTEYEQYWRSPKEATSILQFKIKLVVAIGSSLYRDAPDADTVRWRSSQWVYETQSWISAPMEKSRICLDGLQIQCLLILARQVLSISGDLLWIAVGTLARTAMQMGLHRDPRHFEGMNILNAEIRRRLWATILEMNVQASLDSGAPLAMSYDDFDTERPGNINDEDIDENTEILSQYLHEAVTDTSLQRLLQKYLRVRMEVIRRVNGFGPDFSQGEIQSITSQLNNACRECDGIMQAENENEVNIFKRNMADLFLRRFLLTLHRQLASAAHIDHPEFYFSRKVCLDSAIALLSPPPNTNFSHLGLLGGGIFKNRIIHVSLALSSELLIDLDENGSTPWLSNYRRMLIDEIRESLRQTAGRIQLGETNIHLHMKLRVVLCRAEWLEPGISLQQRMMQAAKESLETSYSTMQARLEAMTTSQHQNVETFAPQDFDPQDLDFSIDQGLDELFGTIDFGVNGIID</sequence>
<dbReference type="SMART" id="SM00906">
    <property type="entry name" value="Fungal_trans"/>
    <property type="match status" value="1"/>
</dbReference>
<dbReference type="GO" id="GO:0008270">
    <property type="term" value="F:zinc ion binding"/>
    <property type="evidence" value="ECO:0007669"/>
    <property type="project" value="InterPro"/>
</dbReference>
<feature type="compositionally biased region" description="Polar residues" evidence="7">
    <location>
        <begin position="1"/>
        <end position="12"/>
    </location>
</feature>
<name>A0A0U1LQH8_TALIS</name>
<dbReference type="InterPro" id="IPR036864">
    <property type="entry name" value="Zn2-C6_fun-type_DNA-bd_sf"/>
</dbReference>
<dbReference type="CDD" id="cd00067">
    <property type="entry name" value="GAL4"/>
    <property type="match status" value="1"/>
</dbReference>
<accession>A0A0U1LQH8</accession>
<dbReference type="Proteomes" id="UP000054383">
    <property type="component" value="Unassembled WGS sequence"/>
</dbReference>
<dbReference type="InterPro" id="IPR001138">
    <property type="entry name" value="Zn2Cys6_DnaBD"/>
</dbReference>
<keyword evidence="3" id="KW-0805">Transcription regulation</keyword>
<dbReference type="GO" id="GO:0005634">
    <property type="term" value="C:nucleus"/>
    <property type="evidence" value="ECO:0007669"/>
    <property type="project" value="TreeGrafter"/>
</dbReference>
<dbReference type="PROSITE" id="PS50048">
    <property type="entry name" value="ZN2_CY6_FUNGAL_2"/>
    <property type="match status" value="1"/>
</dbReference>
<dbReference type="GO" id="GO:0001228">
    <property type="term" value="F:DNA-binding transcription activator activity, RNA polymerase II-specific"/>
    <property type="evidence" value="ECO:0007669"/>
    <property type="project" value="TreeGrafter"/>
</dbReference>
<evidence type="ECO:0000256" key="4">
    <source>
        <dbReference type="ARBA" id="ARBA00023125"/>
    </source>
</evidence>
<organism evidence="9 10">
    <name type="scientific">Talaromyces islandicus</name>
    <name type="common">Penicillium islandicum</name>
    <dbReference type="NCBI Taxonomy" id="28573"/>
    <lineage>
        <taxon>Eukaryota</taxon>
        <taxon>Fungi</taxon>
        <taxon>Dikarya</taxon>
        <taxon>Ascomycota</taxon>
        <taxon>Pezizomycotina</taxon>
        <taxon>Eurotiomycetes</taxon>
        <taxon>Eurotiomycetidae</taxon>
        <taxon>Eurotiales</taxon>
        <taxon>Trichocomaceae</taxon>
        <taxon>Talaromyces</taxon>
        <taxon>Talaromyces sect. Islandici</taxon>
    </lineage>
</organism>
<dbReference type="InterPro" id="IPR051430">
    <property type="entry name" value="Fungal_TF_Env_Response"/>
</dbReference>
<dbReference type="Pfam" id="PF04082">
    <property type="entry name" value="Fungal_trans"/>
    <property type="match status" value="1"/>
</dbReference>
<keyword evidence="6" id="KW-0539">Nucleus</keyword>
<protein>
    <submittedName>
        <fullName evidence="9">Putative transcriptional regulatory protein C417,09c</fullName>
    </submittedName>
</protein>
<evidence type="ECO:0000256" key="2">
    <source>
        <dbReference type="ARBA" id="ARBA00022833"/>
    </source>
</evidence>
<proteinExistence type="predicted"/>
<evidence type="ECO:0000256" key="3">
    <source>
        <dbReference type="ARBA" id="ARBA00023015"/>
    </source>
</evidence>
<evidence type="ECO:0000256" key="5">
    <source>
        <dbReference type="ARBA" id="ARBA00023163"/>
    </source>
</evidence>
<keyword evidence="5" id="KW-0804">Transcription</keyword>
<dbReference type="OMA" id="HMFLSMI"/>
<dbReference type="SMART" id="SM00066">
    <property type="entry name" value="GAL4"/>
    <property type="match status" value="1"/>
</dbReference>
<dbReference type="EMBL" id="CVMT01000002">
    <property type="protein sequence ID" value="CRG85604.1"/>
    <property type="molecule type" value="Genomic_DNA"/>
</dbReference>
<dbReference type="OrthoDB" id="4337792at2759"/>
<keyword evidence="1" id="KW-0479">Metal-binding</keyword>
<dbReference type="SUPFAM" id="SSF57701">
    <property type="entry name" value="Zn2/Cys6 DNA-binding domain"/>
    <property type="match status" value="1"/>
</dbReference>
<gene>
    <name evidence="9" type="ORF">PISL3812_02649</name>
</gene>
<dbReference type="PROSITE" id="PS00463">
    <property type="entry name" value="ZN2_CY6_FUNGAL_1"/>
    <property type="match status" value="1"/>
</dbReference>
<feature type="domain" description="Zn(2)-C6 fungal-type" evidence="8">
    <location>
        <begin position="22"/>
        <end position="51"/>
    </location>
</feature>
<dbReference type="PANTHER" id="PTHR31944">
    <property type="entry name" value="HEME-RESPONSIVE ZINC FINGER TRANSCRIPTION FACTOR HAP1"/>
    <property type="match status" value="1"/>
</dbReference>
<dbReference type="CDD" id="cd12148">
    <property type="entry name" value="fungal_TF_MHR"/>
    <property type="match status" value="1"/>
</dbReference>
<keyword evidence="10" id="KW-1185">Reference proteome</keyword>
<keyword evidence="4" id="KW-0238">DNA-binding</keyword>
<dbReference type="Pfam" id="PF00172">
    <property type="entry name" value="Zn_clus"/>
    <property type="match status" value="1"/>
</dbReference>
<dbReference type="PANTHER" id="PTHR31944:SF129">
    <property type="entry name" value="ASPYRIDONES CLUSTER REGULATOR APDR-RELATED"/>
    <property type="match status" value="1"/>
</dbReference>
<evidence type="ECO:0000259" key="8">
    <source>
        <dbReference type="PROSITE" id="PS50048"/>
    </source>
</evidence>
<evidence type="ECO:0000313" key="9">
    <source>
        <dbReference type="EMBL" id="CRG85604.1"/>
    </source>
</evidence>
<dbReference type="InterPro" id="IPR007219">
    <property type="entry name" value="XnlR_reg_dom"/>
</dbReference>
<evidence type="ECO:0000256" key="7">
    <source>
        <dbReference type="SAM" id="MobiDB-lite"/>
    </source>
</evidence>
<dbReference type="AlphaFoldDB" id="A0A0U1LQH8"/>
<feature type="region of interest" description="Disordered" evidence="7">
    <location>
        <begin position="1"/>
        <end position="21"/>
    </location>
</feature>
<evidence type="ECO:0000256" key="6">
    <source>
        <dbReference type="ARBA" id="ARBA00023242"/>
    </source>
</evidence>
<keyword evidence="2" id="KW-0862">Zinc</keyword>
<dbReference type="GO" id="GO:0000978">
    <property type="term" value="F:RNA polymerase II cis-regulatory region sequence-specific DNA binding"/>
    <property type="evidence" value="ECO:0007669"/>
    <property type="project" value="TreeGrafter"/>
</dbReference>
<reference evidence="9 10" key="1">
    <citation type="submission" date="2015-04" db="EMBL/GenBank/DDBJ databases">
        <authorList>
            <person name="Syromyatnikov M.Y."/>
            <person name="Popov V.N."/>
        </authorList>
    </citation>
    <scope>NUCLEOTIDE SEQUENCE [LARGE SCALE GENOMIC DNA]</scope>
    <source>
        <strain evidence="9">WF-38-12</strain>
    </source>
</reference>